<accession>A0A2V1ASL2</accession>
<dbReference type="VEuPathDB" id="FungiDB:CXQ85_000164"/>
<dbReference type="Proteomes" id="UP000244309">
    <property type="component" value="Unassembled WGS sequence"/>
</dbReference>
<gene>
    <name evidence="4" type="ORF">CXQ85_000164</name>
</gene>
<feature type="compositionally biased region" description="Polar residues" evidence="2">
    <location>
        <begin position="33"/>
        <end position="46"/>
    </location>
</feature>
<sequence length="452" mass="48548">MQSSTSLRASTSMAVQTSINSEDSPNPRGQGYNGVSSNLPQAQASTKYAKIQPAIAIKPKPAGTPKSTFNPTYNQKSTKPASFLQNDSLINTSRKWVLPPRPRPGRKPTAGGSPGPEKTAPKKKPKVKREDTSNGAPAPLEKSAEAPSTLPKRRVGSASGASATVTGVSGGSPHAMLSKSPSSTPVAVTPAMASSGSVTASSSPKCQAPNTSTTNPGMQVNELQRSYLARLKEQELIKNYIDVLTNQIKQLRFVQSGVITFDVLNDTSENNVRTKKQSSPSSFESFDHINNIHDLDKYLAYLTTQSNVIHSVTKRINNINGIGVGRADQPSGSVSRQVRNYLDRRSQSSLSPETSSLSTPEASENFTPSLLQPLRMDTLDPEDNLVVDIVSNNDALGGERGRLEETIPDSPVDLMNLLHDDVKPVPEKKPRKMGCGFCTNDTPCVCFDAENF</sequence>
<dbReference type="GO" id="GO:0005634">
    <property type="term" value="C:nucleus"/>
    <property type="evidence" value="ECO:0007669"/>
    <property type="project" value="InterPro"/>
</dbReference>
<protein>
    <recommendedName>
        <fullName evidence="3">Hap4 transcription factor heteromerisation domain-containing protein</fullName>
    </recommendedName>
</protein>
<feature type="region of interest" description="Disordered" evidence="2">
    <location>
        <begin position="341"/>
        <end position="365"/>
    </location>
</feature>
<dbReference type="OrthoDB" id="5374328at2759"/>
<feature type="domain" description="Hap4 transcription factor heteromerisation" evidence="3">
    <location>
        <begin position="92"/>
        <end position="108"/>
    </location>
</feature>
<keyword evidence="5" id="KW-1185">Reference proteome</keyword>
<dbReference type="AlphaFoldDB" id="A0A2V1ASL2"/>
<feature type="compositionally biased region" description="Polar residues" evidence="2">
    <location>
        <begin position="204"/>
        <end position="218"/>
    </location>
</feature>
<evidence type="ECO:0000259" key="3">
    <source>
        <dbReference type="Pfam" id="PF10297"/>
    </source>
</evidence>
<dbReference type="GO" id="GO:0006355">
    <property type="term" value="P:regulation of DNA-templated transcription"/>
    <property type="evidence" value="ECO:0007669"/>
    <property type="project" value="InterPro"/>
</dbReference>
<dbReference type="STRING" id="45357.A0A2V1ASL2"/>
<reference evidence="4 5" key="1">
    <citation type="submission" date="2017-12" db="EMBL/GenBank/DDBJ databases">
        <title>Genome Sequence of a Multidrug-Resistant Candida haemulonii Isolate from a Patient with Chronic Leg Ulcers in Israel.</title>
        <authorList>
            <person name="Chow N.A."/>
            <person name="Gade L."/>
            <person name="Batra D."/>
            <person name="Rowe L.A."/>
            <person name="Ben-Ami R."/>
            <person name="Loparev V.N."/>
            <person name="Litvintseva A.P."/>
        </authorList>
    </citation>
    <scope>NUCLEOTIDE SEQUENCE [LARGE SCALE GENOMIC DNA]</scope>
    <source>
        <strain evidence="4 5">B11899</strain>
    </source>
</reference>
<feature type="compositionally biased region" description="Polar residues" evidence="2">
    <location>
        <begin position="65"/>
        <end position="94"/>
    </location>
</feature>
<dbReference type="EMBL" id="PKFO01000005">
    <property type="protein sequence ID" value="PVH21197.1"/>
    <property type="molecule type" value="Genomic_DNA"/>
</dbReference>
<dbReference type="GeneID" id="37005497"/>
<comment type="caution">
    <text evidence="4">The sequence shown here is derived from an EMBL/GenBank/DDBJ whole genome shotgun (WGS) entry which is preliminary data.</text>
</comment>
<evidence type="ECO:0000313" key="5">
    <source>
        <dbReference type="Proteomes" id="UP000244309"/>
    </source>
</evidence>
<feature type="region of interest" description="Disordered" evidence="2">
    <location>
        <begin position="1"/>
        <end position="218"/>
    </location>
</feature>
<evidence type="ECO:0000313" key="4">
    <source>
        <dbReference type="EMBL" id="PVH21197.1"/>
    </source>
</evidence>
<proteinExistence type="predicted"/>
<evidence type="ECO:0000256" key="1">
    <source>
        <dbReference type="ARBA" id="ARBA00023242"/>
    </source>
</evidence>
<dbReference type="RefSeq" id="XP_025342137.1">
    <property type="nucleotide sequence ID" value="XM_025483922.1"/>
</dbReference>
<evidence type="ECO:0000256" key="2">
    <source>
        <dbReference type="SAM" id="MobiDB-lite"/>
    </source>
</evidence>
<feature type="compositionally biased region" description="Polar residues" evidence="2">
    <location>
        <begin position="1"/>
        <end position="24"/>
    </location>
</feature>
<feature type="compositionally biased region" description="Low complexity" evidence="2">
    <location>
        <begin position="191"/>
        <end position="203"/>
    </location>
</feature>
<dbReference type="InterPro" id="IPR018287">
    <property type="entry name" value="Hap4_TF_heteromerisation"/>
</dbReference>
<dbReference type="Pfam" id="PF10297">
    <property type="entry name" value="Hap4_Hap_bind"/>
    <property type="match status" value="1"/>
</dbReference>
<name>A0A2V1ASL2_9ASCO</name>
<organism evidence="4 5">
    <name type="scientific">Candidozyma haemuli</name>
    <dbReference type="NCBI Taxonomy" id="45357"/>
    <lineage>
        <taxon>Eukaryota</taxon>
        <taxon>Fungi</taxon>
        <taxon>Dikarya</taxon>
        <taxon>Ascomycota</taxon>
        <taxon>Saccharomycotina</taxon>
        <taxon>Pichiomycetes</taxon>
        <taxon>Metschnikowiaceae</taxon>
        <taxon>Candidozyma</taxon>
    </lineage>
</organism>
<keyword evidence="1" id="KW-0539">Nucleus</keyword>
<feature type="compositionally biased region" description="Low complexity" evidence="2">
    <location>
        <begin position="347"/>
        <end position="363"/>
    </location>
</feature>